<dbReference type="OrthoDB" id="1046782at2759"/>
<reference evidence="1" key="1">
    <citation type="submission" date="2019-01" db="EMBL/GenBank/DDBJ databases">
        <title>Draft genome sequences of three monokaryotic isolates of the white-rot basidiomycete fungus Dichomitus squalens.</title>
        <authorList>
            <consortium name="DOE Joint Genome Institute"/>
            <person name="Lopez S.C."/>
            <person name="Andreopoulos B."/>
            <person name="Pangilinan J."/>
            <person name="Lipzen A."/>
            <person name="Riley R."/>
            <person name="Ahrendt S."/>
            <person name="Ng V."/>
            <person name="Barry K."/>
            <person name="Daum C."/>
            <person name="Grigoriev I.V."/>
            <person name="Hilden K.S."/>
            <person name="Makela M.R."/>
            <person name="de Vries R.P."/>
        </authorList>
    </citation>
    <scope>NUCLEOTIDE SEQUENCE [LARGE SCALE GENOMIC DNA]</scope>
    <source>
        <strain evidence="1">OM18370.1</strain>
    </source>
</reference>
<organism evidence="1">
    <name type="scientific">Dichomitus squalens</name>
    <dbReference type="NCBI Taxonomy" id="114155"/>
    <lineage>
        <taxon>Eukaryota</taxon>
        <taxon>Fungi</taxon>
        <taxon>Dikarya</taxon>
        <taxon>Basidiomycota</taxon>
        <taxon>Agaricomycotina</taxon>
        <taxon>Agaricomycetes</taxon>
        <taxon>Polyporales</taxon>
        <taxon>Polyporaceae</taxon>
        <taxon>Dichomitus</taxon>
    </lineage>
</organism>
<sequence length="148" mass="16612">MAYAAHGSWISHIAVRYGDQPSQQPPERVRAQHGESDDINYQYGGKHVWLVPQYTTNPHQAATGFDIVFQEHGDPALNDLAKGAGGDFRYLIPREDITAQRKVVQVVLCRQDHELLGTPGGWDGRTIDINKNRGKTYLYLLWKTAIVG</sequence>
<accession>A0A4Q9MXZ3</accession>
<dbReference type="EMBL" id="ML143400">
    <property type="protein sequence ID" value="TBU31186.1"/>
    <property type="molecule type" value="Genomic_DNA"/>
</dbReference>
<proteinExistence type="predicted"/>
<gene>
    <name evidence="1" type="ORF">BD311DRAFT_131416</name>
</gene>
<protein>
    <submittedName>
        <fullName evidence="1">Uncharacterized protein</fullName>
    </submittedName>
</protein>
<evidence type="ECO:0000313" key="1">
    <source>
        <dbReference type="EMBL" id="TBU31186.1"/>
    </source>
</evidence>
<dbReference type="Proteomes" id="UP000292957">
    <property type="component" value="Unassembled WGS sequence"/>
</dbReference>
<name>A0A4Q9MXZ3_9APHY</name>
<dbReference type="AlphaFoldDB" id="A0A4Q9MXZ3"/>